<dbReference type="Pfam" id="PF03171">
    <property type="entry name" value="2OG-FeII_Oxy"/>
    <property type="match status" value="1"/>
</dbReference>
<dbReference type="SUPFAM" id="SSF51197">
    <property type="entry name" value="Clavaminate synthase-like"/>
    <property type="match status" value="1"/>
</dbReference>
<keyword evidence="4 5" id="KW-0408">Iron</keyword>
<dbReference type="InterPro" id="IPR027443">
    <property type="entry name" value="IPNS-like_sf"/>
</dbReference>
<evidence type="ECO:0000256" key="5">
    <source>
        <dbReference type="RuleBase" id="RU003682"/>
    </source>
</evidence>
<evidence type="ECO:0000256" key="4">
    <source>
        <dbReference type="ARBA" id="ARBA00023004"/>
    </source>
</evidence>
<dbReference type="OMA" id="EMGCMES"/>
<dbReference type="EMBL" id="CM010716">
    <property type="protein sequence ID" value="RZC51851.1"/>
    <property type="molecule type" value="Genomic_DNA"/>
</dbReference>
<dbReference type="Proteomes" id="UP000316621">
    <property type="component" value="Chromosome 2"/>
</dbReference>
<evidence type="ECO:0000256" key="2">
    <source>
        <dbReference type="ARBA" id="ARBA00022723"/>
    </source>
</evidence>
<comment type="similarity">
    <text evidence="1 5">Belongs to the iron/ascorbate-dependent oxidoreductase family.</text>
</comment>
<dbReference type="InterPro" id="IPR005123">
    <property type="entry name" value="Oxoglu/Fe-dep_dioxygenase_dom"/>
</dbReference>
<dbReference type="Pfam" id="PF14226">
    <property type="entry name" value="DIOX_N"/>
    <property type="match status" value="1"/>
</dbReference>
<accession>A0A4Y7IVS9</accession>
<dbReference type="FunFam" id="2.60.120.330:FF:000005">
    <property type="entry name" value="1-aminocyclopropane-1-carboxylate oxidase homolog 1"/>
    <property type="match status" value="1"/>
</dbReference>
<evidence type="ECO:0000256" key="3">
    <source>
        <dbReference type="ARBA" id="ARBA00023002"/>
    </source>
</evidence>
<keyword evidence="2 5" id="KW-0479">Metal-binding</keyword>
<evidence type="ECO:0000313" key="8">
    <source>
        <dbReference type="Proteomes" id="UP000316621"/>
    </source>
</evidence>
<dbReference type="Gene3D" id="2.60.120.330">
    <property type="entry name" value="B-lactam Antibiotic, Isopenicillin N Synthase, Chain"/>
    <property type="match status" value="1"/>
</dbReference>
<protein>
    <recommendedName>
        <fullName evidence="6">Fe2OG dioxygenase domain-containing protein</fullName>
    </recommendedName>
</protein>
<dbReference type="GO" id="GO:0046872">
    <property type="term" value="F:metal ion binding"/>
    <property type="evidence" value="ECO:0007669"/>
    <property type="project" value="UniProtKB-KW"/>
</dbReference>
<evidence type="ECO:0000256" key="1">
    <source>
        <dbReference type="ARBA" id="ARBA00008056"/>
    </source>
</evidence>
<dbReference type="GO" id="GO:0051213">
    <property type="term" value="F:dioxygenase activity"/>
    <property type="evidence" value="ECO:0007669"/>
    <property type="project" value="UniProtKB-ARBA"/>
</dbReference>
<keyword evidence="3 5" id="KW-0560">Oxidoreductase</keyword>
<proteinExistence type="inferred from homology"/>
<sequence length="396" mass="44980">MEKANHGREFLAGCDSVSYDHMKEMKAFDDTKAGVKGVVDAGALSRIPRIFVRPQDELANDERLFMPSNGDFSENGKFETPIIDLKGVLPMNKINDDYDQQRHNEIVNEIRHASETWGFFQLINHGIPITVMDEMMEGVKRFHEQDAEAKKPLYSRDPNKKVVYFNTHFHFHKARYAEWKDSLVCRMLSPDPIDPEDLPDTSSDIMLEYTQHLICLGDILIELLSEGLRLHPQHLKGLDCTKNLVNIGHYYPACPEPELTLGGGKHSDPTFFTILLQDDIGGLQFLHQDYWVGVTPVPGALLVNIGDLLQVISNERFKSAEHRVVANFTGPRISVASFFSGSKTSTKLYGPLKELSSTENDDVANYDRPLYKDITIKEYLEVYHSKGLNVLSHFRL</sequence>
<dbReference type="InterPro" id="IPR044861">
    <property type="entry name" value="IPNS-like_FE2OG_OXY"/>
</dbReference>
<dbReference type="OrthoDB" id="288590at2759"/>
<dbReference type="Gramene" id="RZC51851">
    <property type="protein sequence ID" value="RZC51851"/>
    <property type="gene ID" value="C5167_020277"/>
</dbReference>
<dbReference type="AlphaFoldDB" id="A0A4Y7IVS9"/>
<dbReference type="PROSITE" id="PS51471">
    <property type="entry name" value="FE2OG_OXY"/>
    <property type="match status" value="1"/>
</dbReference>
<dbReference type="InterPro" id="IPR026992">
    <property type="entry name" value="DIOX_N"/>
</dbReference>
<dbReference type="STRING" id="3469.A0A4Y7IVS9"/>
<dbReference type="PANTHER" id="PTHR10209">
    <property type="entry name" value="OXIDOREDUCTASE, 2OG-FE II OXYGENASE FAMILY PROTEIN"/>
    <property type="match status" value="1"/>
</dbReference>
<evidence type="ECO:0000259" key="6">
    <source>
        <dbReference type="PROSITE" id="PS51471"/>
    </source>
</evidence>
<name>A0A4Y7IVS9_PAPSO</name>
<reference evidence="7 8" key="1">
    <citation type="journal article" date="2018" name="Science">
        <title>The opium poppy genome and morphinan production.</title>
        <authorList>
            <person name="Guo L."/>
            <person name="Winzer T."/>
            <person name="Yang X."/>
            <person name="Li Y."/>
            <person name="Ning Z."/>
            <person name="He Z."/>
            <person name="Teodor R."/>
            <person name="Lu Y."/>
            <person name="Bowser T.A."/>
            <person name="Graham I.A."/>
            <person name="Ye K."/>
        </authorList>
    </citation>
    <scope>NUCLEOTIDE SEQUENCE [LARGE SCALE GENOMIC DNA]</scope>
    <source>
        <strain evidence="8">cv. HN1</strain>
        <tissue evidence="7">Leaves</tissue>
    </source>
</reference>
<keyword evidence="8" id="KW-1185">Reference proteome</keyword>
<gene>
    <name evidence="7" type="ORF">C5167_020277</name>
</gene>
<organism evidence="7 8">
    <name type="scientific">Papaver somniferum</name>
    <name type="common">Opium poppy</name>
    <dbReference type="NCBI Taxonomy" id="3469"/>
    <lineage>
        <taxon>Eukaryota</taxon>
        <taxon>Viridiplantae</taxon>
        <taxon>Streptophyta</taxon>
        <taxon>Embryophyta</taxon>
        <taxon>Tracheophyta</taxon>
        <taxon>Spermatophyta</taxon>
        <taxon>Magnoliopsida</taxon>
        <taxon>Ranunculales</taxon>
        <taxon>Papaveraceae</taxon>
        <taxon>Papaveroideae</taxon>
        <taxon>Papaver</taxon>
    </lineage>
</organism>
<dbReference type="PANTHER" id="PTHR10209:SF884">
    <property type="entry name" value="1-AMINOCYCLOPROPANE-1-CARBOXYLATE OXIDASE HOMOLOG 1-LIKE"/>
    <property type="match status" value="1"/>
</dbReference>
<evidence type="ECO:0000313" key="7">
    <source>
        <dbReference type="EMBL" id="RZC51851.1"/>
    </source>
</evidence>
<feature type="domain" description="Fe2OG dioxygenase" evidence="6">
    <location>
        <begin position="241"/>
        <end position="342"/>
    </location>
</feature>